<dbReference type="Proteomes" id="UP000694892">
    <property type="component" value="Chromosome 8L"/>
</dbReference>
<dbReference type="EMBL" id="CM004480">
    <property type="protein sequence ID" value="OCT68821.1"/>
    <property type="molecule type" value="Genomic_DNA"/>
</dbReference>
<dbReference type="InterPro" id="IPR036875">
    <property type="entry name" value="Znf_CCHC_sf"/>
</dbReference>
<evidence type="ECO:0000259" key="1">
    <source>
        <dbReference type="Pfam" id="PF23057"/>
    </source>
</evidence>
<name>A0A974H902_XENLA</name>
<accession>A0A974H902</accession>
<proteinExistence type="predicted"/>
<dbReference type="GO" id="GO:0003723">
    <property type="term" value="F:RNA binding"/>
    <property type="evidence" value="ECO:0007669"/>
    <property type="project" value="InterPro"/>
</dbReference>
<dbReference type="InterPro" id="IPR057810">
    <property type="entry name" value="RBD_ZCCHC3_1st"/>
</dbReference>
<dbReference type="GO" id="GO:0008270">
    <property type="term" value="F:zinc ion binding"/>
    <property type="evidence" value="ECO:0007669"/>
    <property type="project" value="InterPro"/>
</dbReference>
<dbReference type="GO" id="GO:0003690">
    <property type="term" value="F:double-stranded DNA binding"/>
    <property type="evidence" value="ECO:0007669"/>
    <property type="project" value="InterPro"/>
</dbReference>
<dbReference type="AlphaFoldDB" id="A0A974H902"/>
<reference evidence="3" key="1">
    <citation type="journal article" date="2016" name="Nature">
        <title>Genome evolution in the allotetraploid frog Xenopus laevis.</title>
        <authorList>
            <person name="Session A.M."/>
            <person name="Uno Y."/>
            <person name="Kwon T."/>
            <person name="Chapman J.A."/>
            <person name="Toyoda A."/>
            <person name="Takahashi S."/>
            <person name="Fukui A."/>
            <person name="Hikosaka A."/>
            <person name="Suzuki A."/>
            <person name="Kondo M."/>
            <person name="van Heeringen S.J."/>
            <person name="Quigley I."/>
            <person name="Heinz S."/>
            <person name="Ogino H."/>
            <person name="Ochi H."/>
            <person name="Hellsten U."/>
            <person name="Lyons J.B."/>
            <person name="Simakov O."/>
            <person name="Putnam N."/>
            <person name="Stites J."/>
            <person name="Kuroki Y."/>
            <person name="Tanaka T."/>
            <person name="Michiue T."/>
            <person name="Watanabe M."/>
            <person name="Bogdanovic O."/>
            <person name="Lister R."/>
            <person name="Georgiou G."/>
            <person name="Paranjpe S.S."/>
            <person name="van Kruijsbergen I."/>
            <person name="Shu S."/>
            <person name="Carlson J."/>
            <person name="Kinoshita T."/>
            <person name="Ohta Y."/>
            <person name="Mawaribuchi S."/>
            <person name="Jenkins J."/>
            <person name="Grimwood J."/>
            <person name="Schmutz J."/>
            <person name="Mitros T."/>
            <person name="Mozaffari S.V."/>
            <person name="Suzuki Y."/>
            <person name="Haramoto Y."/>
            <person name="Yamamoto T.S."/>
            <person name="Takagi C."/>
            <person name="Heald R."/>
            <person name="Miller K."/>
            <person name="Haudenschild C."/>
            <person name="Kitzman J."/>
            <person name="Nakayama T."/>
            <person name="Izutsu Y."/>
            <person name="Robert J."/>
            <person name="Fortriede J."/>
            <person name="Burns K."/>
            <person name="Lotay V."/>
            <person name="Karimi K."/>
            <person name="Yasuoka Y."/>
            <person name="Dichmann D.S."/>
            <person name="Flajnik M.F."/>
            <person name="Houston D.W."/>
            <person name="Shendure J."/>
            <person name="DuPasquier L."/>
            <person name="Vize P.D."/>
            <person name="Zorn A.M."/>
            <person name="Ito M."/>
            <person name="Marcotte E.M."/>
            <person name="Wallingford J.B."/>
            <person name="Ito Y."/>
            <person name="Asashima M."/>
            <person name="Ueno N."/>
            <person name="Matsuda Y."/>
            <person name="Veenstra G.J."/>
            <person name="Fujiyama A."/>
            <person name="Harland R.M."/>
            <person name="Taira M."/>
            <person name="Rokhsar D.S."/>
        </authorList>
    </citation>
    <scope>NUCLEOTIDE SEQUENCE [LARGE SCALE GENOMIC DNA]</scope>
    <source>
        <strain evidence="3">J</strain>
    </source>
</reference>
<dbReference type="InterPro" id="IPR042509">
    <property type="entry name" value="ZCCHC3"/>
</dbReference>
<gene>
    <name evidence="2" type="ORF">XELAEV_18040117mg</name>
</gene>
<evidence type="ECO:0000313" key="3">
    <source>
        <dbReference type="Proteomes" id="UP000694892"/>
    </source>
</evidence>
<evidence type="ECO:0000313" key="2">
    <source>
        <dbReference type="EMBL" id="OCT68821.1"/>
    </source>
</evidence>
<dbReference type="PANTHER" id="PTHR22639">
    <property type="entry name" value="GAG-RELATED PROTEIN"/>
    <property type="match status" value="1"/>
</dbReference>
<dbReference type="SUPFAM" id="SSF57756">
    <property type="entry name" value="Retrovirus zinc finger-like domains"/>
    <property type="match status" value="1"/>
</dbReference>
<sequence>MWCHRASLCKVHLIYDTVHLIYDCGADNVRGLKYIAVDVLRDIFSIQLREILAVQDYPKRGLYDVTFTGTGIFLDFIKKAKDLIDYSRDKDCSTHPGGDPNGGGMPPFCRFCKKYGHEKENCVATCPNCASTEHFLEECPMDKKTQALFSCWTPLCKLSSSS</sequence>
<dbReference type="Pfam" id="PF23057">
    <property type="entry name" value="RBD_ZCCHC3_1st"/>
    <property type="match status" value="1"/>
</dbReference>
<protein>
    <recommendedName>
        <fullName evidence="1">Zinc finger CCHC domain-containing protein</fullName>
    </recommendedName>
</protein>
<feature type="domain" description="Zinc finger CCHC" evidence="1">
    <location>
        <begin position="17"/>
        <end position="81"/>
    </location>
</feature>
<dbReference type="GO" id="GO:0002218">
    <property type="term" value="P:activation of innate immune response"/>
    <property type="evidence" value="ECO:0007669"/>
    <property type="project" value="InterPro"/>
</dbReference>
<organism evidence="2 3">
    <name type="scientific">Xenopus laevis</name>
    <name type="common">African clawed frog</name>
    <dbReference type="NCBI Taxonomy" id="8355"/>
    <lineage>
        <taxon>Eukaryota</taxon>
        <taxon>Metazoa</taxon>
        <taxon>Chordata</taxon>
        <taxon>Craniata</taxon>
        <taxon>Vertebrata</taxon>
        <taxon>Euteleostomi</taxon>
        <taxon>Amphibia</taxon>
        <taxon>Batrachia</taxon>
        <taxon>Anura</taxon>
        <taxon>Pipoidea</taxon>
        <taxon>Pipidae</taxon>
        <taxon>Xenopodinae</taxon>
        <taxon>Xenopus</taxon>
        <taxon>Xenopus</taxon>
    </lineage>
</organism>
<dbReference type="PANTHER" id="PTHR22639:SF6">
    <property type="entry name" value="ZINC FINGER CCHC DOMAIN-CONTAINING PROTEIN 3-LIKE"/>
    <property type="match status" value="1"/>
</dbReference>